<proteinExistence type="predicted"/>
<dbReference type="EMBL" id="LAZR01059317">
    <property type="protein sequence ID" value="KKK68041.1"/>
    <property type="molecule type" value="Genomic_DNA"/>
</dbReference>
<evidence type="ECO:0000256" key="1">
    <source>
        <dbReference type="SAM" id="Coils"/>
    </source>
</evidence>
<organism evidence="2">
    <name type="scientific">marine sediment metagenome</name>
    <dbReference type="NCBI Taxonomy" id="412755"/>
    <lineage>
        <taxon>unclassified sequences</taxon>
        <taxon>metagenomes</taxon>
        <taxon>ecological metagenomes</taxon>
    </lineage>
</organism>
<evidence type="ECO:0008006" key="3">
    <source>
        <dbReference type="Google" id="ProtNLM"/>
    </source>
</evidence>
<accession>A0A0F9A799</accession>
<dbReference type="AlphaFoldDB" id="A0A0F9A799"/>
<keyword evidence="1" id="KW-0175">Coiled coil</keyword>
<sequence length="256" mass="28977">MQQLTTHEIVRRLATKYSPPAWAFLPQVRNRTGFGPVDRTADGLAMSLCSSRGLGLVGFEVKSHRGDWLRELKNPSKAETIFNYCNQWYVVAGSTVIVQEGELPKTWGLMVPHGSGLSIVSEAPERDSRQLDNSFLAAILRKVTDTYVPRIQLKGMILEGRDQKVADAERDRDHWKTTHDRILKKGMDFAKASGVNPFDQFSYRDPRDLGKAFRMALNGQQEISGMEERLRSLRRTAEQCRDRIDQELKKGGVGTK</sequence>
<evidence type="ECO:0000313" key="2">
    <source>
        <dbReference type="EMBL" id="KKK68041.1"/>
    </source>
</evidence>
<gene>
    <name evidence="2" type="ORF">LCGC14_2948030</name>
</gene>
<comment type="caution">
    <text evidence="2">The sequence shown here is derived from an EMBL/GenBank/DDBJ whole genome shotgun (WGS) entry which is preliminary data.</text>
</comment>
<protein>
    <recommendedName>
        <fullName evidence="3">MmcB family DNA repair protein</fullName>
    </recommendedName>
</protein>
<reference evidence="2" key="1">
    <citation type="journal article" date="2015" name="Nature">
        <title>Complex archaea that bridge the gap between prokaryotes and eukaryotes.</title>
        <authorList>
            <person name="Spang A."/>
            <person name="Saw J.H."/>
            <person name="Jorgensen S.L."/>
            <person name="Zaremba-Niedzwiedzka K."/>
            <person name="Martijn J."/>
            <person name="Lind A.E."/>
            <person name="van Eijk R."/>
            <person name="Schleper C."/>
            <person name="Guy L."/>
            <person name="Ettema T.J."/>
        </authorList>
    </citation>
    <scope>NUCLEOTIDE SEQUENCE</scope>
</reference>
<name>A0A0F9A799_9ZZZZ</name>
<feature type="coiled-coil region" evidence="1">
    <location>
        <begin position="223"/>
        <end position="250"/>
    </location>
</feature>